<name>A0A316VR90_9BASI</name>
<dbReference type="AlphaFoldDB" id="A0A316VR90"/>
<keyword evidence="3" id="KW-1185">Reference proteome</keyword>
<evidence type="ECO:0000313" key="3">
    <source>
        <dbReference type="Proteomes" id="UP000245783"/>
    </source>
</evidence>
<dbReference type="Proteomes" id="UP000245783">
    <property type="component" value="Unassembled WGS sequence"/>
</dbReference>
<evidence type="ECO:0000256" key="1">
    <source>
        <dbReference type="SAM" id="Phobius"/>
    </source>
</evidence>
<keyword evidence="1" id="KW-0472">Membrane</keyword>
<dbReference type="EMBL" id="KZ819429">
    <property type="protein sequence ID" value="PWN40127.1"/>
    <property type="molecule type" value="Genomic_DNA"/>
</dbReference>
<proteinExistence type="predicted"/>
<organism evidence="2 3">
    <name type="scientific">Ceraceosorus guamensis</name>
    <dbReference type="NCBI Taxonomy" id="1522189"/>
    <lineage>
        <taxon>Eukaryota</taxon>
        <taxon>Fungi</taxon>
        <taxon>Dikarya</taxon>
        <taxon>Basidiomycota</taxon>
        <taxon>Ustilaginomycotina</taxon>
        <taxon>Exobasidiomycetes</taxon>
        <taxon>Ceraceosorales</taxon>
        <taxon>Ceraceosoraceae</taxon>
        <taxon>Ceraceosorus</taxon>
    </lineage>
</organism>
<accession>A0A316VR90</accession>
<evidence type="ECO:0000313" key="2">
    <source>
        <dbReference type="EMBL" id="PWN40127.1"/>
    </source>
</evidence>
<feature type="transmembrane region" description="Helical" evidence="1">
    <location>
        <begin position="7"/>
        <end position="29"/>
    </location>
</feature>
<dbReference type="RefSeq" id="XP_025367287.1">
    <property type="nucleotide sequence ID" value="XM_025516735.1"/>
</dbReference>
<dbReference type="STRING" id="1522189.A0A316VR90"/>
<keyword evidence="1" id="KW-1133">Transmembrane helix</keyword>
<gene>
    <name evidence="2" type="ORF">IE81DRAFT_362020</name>
</gene>
<sequence>PRSQGTFLGALTSFGVRLALFYTLFAALWSCSKQPFTFKFNPRDNSQVCRTLAQSKAALEPHYQAAWKDVEPWISPYVEPVAPYYRSAVRFSSPHVKAANKRGHLLWKAHGEPVTKRLVKQAHTFAAPHIKTARGHYKKSVKPHVDTAQATIKPYQDIYARDVHPYVLEAQVLSARLFHQSLRTYQNDVHPRLLSALAVTHRTYVTHVDPAIRRGYSVWVRPQVEKVLARLFQRKAHAVGTEAIDQASVRAKDARSEGQVKASQAVEAAQASARRAQEDPTIMDRLNKAKDAISGKKPSHEDPIQAAALDAELDAELATVKKELEAWEDGMLKLIEKEYGLVTERLAELRNGRLADLPDRFASLTESFVEDEVATALSKLERSFRKISNDQTIERVAERVEKARAETEVQKDRLSASRAALEASLNAYAGELEADEESSIHASVAEVKRFSDEATKFFVKTMEKAKFTATEEEWEGWASGLSVRAEMYEEELEAVRIGERNVRSGINATDLAKEPQIPPRIADLRKSATSLYASAIKELDRFALSAEAQLRGEGVQTSVGEATEAVAERAQQLSEQAAAAMLGAAAAARARLGLAPKDDGILARVSAKAGEMADAAASQAADAAEQVRTVARSAASAAGATPSPEGVREHAESLFGVATDQAAYVQDVVAEKAASASAEYLATKREPLAESLFNAATSSVGEAYEKLASQAKEATAAFQPSSTGYAESLFNAATSSVGEAYERAASAAFEPEQTPVHRQVFDSASRVAEGAAAVAGEYLANAGEAAGSAQDAAISQLHSATRSAASAAGYKPTPETPGEYVEHVFDGASSAYADAVDAAAQAYSNAQEFANRAGEEAISRLHTASRSAASAVGATPSPENAADYAEKIFEGASKAYEDAGSAAFKYYADASGAAGEAQEAAISALHSATRSAASAAGYKPTPETASEYLENAKDALFAGAKAGREAVAGVVPGSGSEPEVPAVEAKQVDEDFNHVGKLFKGGVDSIKSAAAPMVEGASSILAEGSESAASVASPYASGAADALSEASKSAGSVAAEASSAGESLFGEAGSYAAAASQSVVSAAGGEVKPTDLVGTASSIVSQATAAVVSGASDASEQASSFYESLSSATRSEKKQQGHSVQPEGVAESAYAAVGKQAEAALEKLRAANAREERRKARGVRSSEEL</sequence>
<dbReference type="OrthoDB" id="3260408at2759"/>
<keyword evidence="1" id="KW-0812">Transmembrane</keyword>
<protein>
    <submittedName>
        <fullName evidence="2">Uncharacterized protein</fullName>
    </submittedName>
</protein>
<reference evidence="2 3" key="1">
    <citation type="journal article" date="2018" name="Mol. Biol. Evol.">
        <title>Broad Genomic Sampling Reveals a Smut Pathogenic Ancestry of the Fungal Clade Ustilaginomycotina.</title>
        <authorList>
            <person name="Kijpornyongpan T."/>
            <person name="Mondo S.J."/>
            <person name="Barry K."/>
            <person name="Sandor L."/>
            <person name="Lee J."/>
            <person name="Lipzen A."/>
            <person name="Pangilinan J."/>
            <person name="LaButti K."/>
            <person name="Hainaut M."/>
            <person name="Henrissat B."/>
            <person name="Grigoriev I.V."/>
            <person name="Spatafora J.W."/>
            <person name="Aime M.C."/>
        </authorList>
    </citation>
    <scope>NUCLEOTIDE SEQUENCE [LARGE SCALE GENOMIC DNA]</scope>
    <source>
        <strain evidence="2 3">MCA 4658</strain>
    </source>
</reference>
<feature type="non-terminal residue" evidence="2">
    <location>
        <position position="1"/>
    </location>
</feature>
<dbReference type="GeneID" id="37038605"/>
<dbReference type="InParanoid" id="A0A316VR90"/>